<dbReference type="Proteomes" id="UP000234462">
    <property type="component" value="Unassembled WGS sequence"/>
</dbReference>
<feature type="transmembrane region" description="Helical" evidence="1">
    <location>
        <begin position="147"/>
        <end position="166"/>
    </location>
</feature>
<dbReference type="AlphaFoldDB" id="A0A2H1L772"/>
<dbReference type="RefSeq" id="WP_101589540.1">
    <property type="nucleotide sequence ID" value="NZ_FXZM01000010.1"/>
</dbReference>
<feature type="transmembrane region" description="Helical" evidence="1">
    <location>
        <begin position="201"/>
        <end position="222"/>
    </location>
</feature>
<feature type="transmembrane region" description="Helical" evidence="1">
    <location>
        <begin position="64"/>
        <end position="93"/>
    </location>
</feature>
<dbReference type="EMBL" id="FXZM01000010">
    <property type="protein sequence ID" value="SMY12615.1"/>
    <property type="molecule type" value="Genomic_DNA"/>
</dbReference>
<keyword evidence="1" id="KW-0812">Transmembrane</keyword>
<feature type="transmembrane region" description="Helical" evidence="1">
    <location>
        <begin position="178"/>
        <end position="195"/>
    </location>
</feature>
<keyword evidence="1" id="KW-0472">Membrane</keyword>
<feature type="transmembrane region" description="Helical" evidence="1">
    <location>
        <begin position="324"/>
        <end position="345"/>
    </location>
</feature>
<keyword evidence="1" id="KW-1133">Transmembrane helix</keyword>
<protein>
    <recommendedName>
        <fullName evidence="4">ABC-2 type transport system permease protein</fullName>
    </recommendedName>
</protein>
<feature type="transmembrane region" description="Helical" evidence="1">
    <location>
        <begin position="366"/>
        <end position="391"/>
    </location>
</feature>
<feature type="transmembrane region" description="Helical" evidence="1">
    <location>
        <begin position="26"/>
        <end position="44"/>
    </location>
</feature>
<feature type="transmembrane region" description="Helical" evidence="1">
    <location>
        <begin position="465"/>
        <end position="482"/>
    </location>
</feature>
<feature type="transmembrane region" description="Helical" evidence="1">
    <location>
        <begin position="299"/>
        <end position="318"/>
    </location>
</feature>
<evidence type="ECO:0000313" key="2">
    <source>
        <dbReference type="EMBL" id="SMY12615.1"/>
    </source>
</evidence>
<feature type="transmembrane region" description="Helical" evidence="1">
    <location>
        <begin position="113"/>
        <end position="135"/>
    </location>
</feature>
<accession>A0A2H1L772</accession>
<evidence type="ECO:0008006" key="4">
    <source>
        <dbReference type="Google" id="ProtNLM"/>
    </source>
</evidence>
<dbReference type="OrthoDB" id="5126550at2"/>
<organism evidence="2 3">
    <name type="scientific">Brevibacterium jeotgali</name>
    <dbReference type="NCBI Taxonomy" id="1262550"/>
    <lineage>
        <taxon>Bacteria</taxon>
        <taxon>Bacillati</taxon>
        <taxon>Actinomycetota</taxon>
        <taxon>Actinomycetes</taxon>
        <taxon>Micrococcales</taxon>
        <taxon>Brevibacteriaceae</taxon>
        <taxon>Brevibacterium</taxon>
    </lineage>
</organism>
<evidence type="ECO:0000313" key="3">
    <source>
        <dbReference type="Proteomes" id="UP000234462"/>
    </source>
</evidence>
<reference evidence="3" key="1">
    <citation type="submission" date="2017-03" db="EMBL/GenBank/DDBJ databases">
        <authorList>
            <person name="Monnet C."/>
        </authorList>
    </citation>
    <scope>NUCLEOTIDE SEQUENCE [LARGE SCALE GENOMIC DNA]</scope>
    <source>
        <strain evidence="3">SJ5-8</strain>
    </source>
</reference>
<name>A0A2H1L772_9MICO</name>
<sequence length="490" mass="49238">MNLRSALPSRVHRAARPQAASGSGWYAVYASVLVGTVVGMPLVRGAALGLGQPSVLPLLEAPPVALLSVGFAAIVAVATVVGGTAGPAVLSPFLTVHLGGNHLSRARTLLRPFLLSAVVLVSACLLVAGTVGWTLWSADAVDGRSAVMLLLTAACGAWIVSVFWLVGQVCTARTRTALVLAVGVVGTAASLPPVSLSPVPWSATVAGAVLWTVCALLSALTVPRLLVRLRGDDLLNHARRRDLAAAAGTSGEIGHALSTFRPLPRVGRGLSAVRARVPFILTIVRRDIVGALRTPVRGAVGLAGVLASGALIVLSFAMPAGVMWAAAAAAAIVGFASLGVVSDGFRYAAAGAGRPPLHGVSTARLMAAHGALPALLVVLAAAVGVGVGILAGAPVGAVPGATACLALLGLVRACDSARGPLPVRLLTPVQSPVGDFAGAAVALWQVEAVVLSLGITIGLSYAVSASLWTLGAVPLVGCALVLRTRRRLRS</sequence>
<gene>
    <name evidence="2" type="ORF">BJEO58_02214</name>
</gene>
<keyword evidence="3" id="KW-1185">Reference proteome</keyword>
<evidence type="ECO:0000256" key="1">
    <source>
        <dbReference type="SAM" id="Phobius"/>
    </source>
</evidence>
<proteinExistence type="predicted"/>